<name>A0AAX3HQ07_BACTI</name>
<keyword evidence="1" id="KW-0812">Transmembrane</keyword>
<reference evidence="2 3" key="1">
    <citation type="submission" date="2019-04" db="EMBL/GenBank/DDBJ databases">
        <authorList>
            <person name="Patino-Navarrete R."/>
            <person name="Patino Navarrete R."/>
        </authorList>
    </citation>
    <scope>NUCLEOTIDE SEQUENCE [LARGE SCALE GENOMIC DNA]</scope>
    <source>
        <strain evidence="2">Bacillus thuringiensis strain AR23</strain>
    </source>
</reference>
<evidence type="ECO:0000313" key="2">
    <source>
        <dbReference type="EMBL" id="VIJ04709.1"/>
    </source>
</evidence>
<keyword evidence="1" id="KW-1133">Transmembrane helix</keyword>
<dbReference type="AlphaFoldDB" id="A0AAX3HQ07"/>
<proteinExistence type="predicted"/>
<keyword evidence="1" id="KW-0472">Membrane</keyword>
<sequence>MFSTSSKSFSVTISLGHNADIPSPTRAGVLGITLTTFNFLLKAFSVLSILLPAAIVTMIASFLITSFISLIIDAYRSGLIDKIKISAFLATLLLSVVVVSPYFSLAFFKLAVFKSEQII</sequence>
<feature type="transmembrane region" description="Helical" evidence="1">
    <location>
        <begin position="87"/>
        <end position="108"/>
    </location>
</feature>
<evidence type="ECO:0000313" key="3">
    <source>
        <dbReference type="Proteomes" id="UP000508034"/>
    </source>
</evidence>
<feature type="transmembrane region" description="Helical" evidence="1">
    <location>
        <begin position="49"/>
        <end position="75"/>
    </location>
</feature>
<protein>
    <submittedName>
        <fullName evidence="2">Uncharacterized protein</fullName>
    </submittedName>
</protein>
<dbReference type="EMBL" id="CAAKHA010000020">
    <property type="protein sequence ID" value="VIJ04709.1"/>
    <property type="molecule type" value="Genomic_DNA"/>
</dbReference>
<comment type="caution">
    <text evidence="2">The sequence shown here is derived from an EMBL/GenBank/DDBJ whole genome shotgun (WGS) entry which is preliminary data.</text>
</comment>
<dbReference type="Proteomes" id="UP000508034">
    <property type="component" value="Unassembled WGS sequence"/>
</dbReference>
<accession>A0AAX3HQ07</accession>
<evidence type="ECO:0000256" key="1">
    <source>
        <dbReference type="SAM" id="Phobius"/>
    </source>
</evidence>
<gene>
    <name evidence="2" type="ORF">BTAR23_AR23_02980</name>
</gene>
<organism evidence="2 3">
    <name type="scientific">Bacillus thuringiensis subsp. israelensis</name>
    <dbReference type="NCBI Taxonomy" id="1430"/>
    <lineage>
        <taxon>Bacteria</taxon>
        <taxon>Bacillati</taxon>
        <taxon>Bacillota</taxon>
        <taxon>Bacilli</taxon>
        <taxon>Bacillales</taxon>
        <taxon>Bacillaceae</taxon>
        <taxon>Bacillus</taxon>
        <taxon>Bacillus cereus group</taxon>
    </lineage>
</organism>